<evidence type="ECO:0000313" key="2">
    <source>
        <dbReference type="Proteomes" id="UP000006310"/>
    </source>
</evidence>
<reference evidence="1 2" key="1">
    <citation type="journal article" date="2011" name="Proc. Natl. Acad. Sci. U.S.A.">
        <title>Evolutionary erosion of yeast sex chromosomes by mating-type switching accidents.</title>
        <authorList>
            <person name="Gordon J.L."/>
            <person name="Armisen D."/>
            <person name="Proux-Wera E."/>
            <person name="Oheigeartaigh S.S."/>
            <person name="Byrne K.P."/>
            <person name="Wolfe K.H."/>
        </authorList>
    </citation>
    <scope>NUCLEOTIDE SEQUENCE [LARGE SCALE GENOMIC DNA]</scope>
    <source>
        <strain evidence="2">ATCC MYA-139 / BCRC 22969 / CBS 8797 / CCRC 22969 / KCTC 17520 / NBRC 10181 / NCYC 3082</strain>
    </source>
</reference>
<gene>
    <name evidence="1" type="primary">KNAG0B00100</name>
    <name evidence="1" type="ordered locus">KNAG_0B00100</name>
</gene>
<dbReference type="OrthoDB" id="4050369at2759"/>
<protein>
    <recommendedName>
        <fullName evidence="3">Helicase ATP-binding domain-containing protein</fullName>
    </recommendedName>
</protein>
<name>J7RG09_HUIN7</name>
<dbReference type="GeneID" id="34524108"/>
<dbReference type="HOGENOM" id="CLU_1475388_0_0_1"/>
<dbReference type="STRING" id="1071383.J7RG09"/>
<accession>J7RG09</accession>
<reference evidence="2" key="2">
    <citation type="submission" date="2012-08" db="EMBL/GenBank/DDBJ databases">
        <title>Genome sequence of Kazachstania naganishii.</title>
        <authorList>
            <person name="Gordon J.L."/>
            <person name="Armisen D."/>
            <person name="Proux-Wera E."/>
            <person name="OhEigeartaigh S.S."/>
            <person name="Byrne K.P."/>
            <person name="Wolfe K.H."/>
        </authorList>
    </citation>
    <scope>NUCLEOTIDE SEQUENCE [LARGE SCALE GENOMIC DNA]</scope>
    <source>
        <strain evidence="2">ATCC MYA-139 / BCRC 22969 / CBS 8797 / CCRC 22969 / KCTC 17520 / NBRC 10181 / NCYC 3082</strain>
    </source>
</reference>
<dbReference type="AlphaFoldDB" id="J7RG09"/>
<dbReference type="Proteomes" id="UP000006310">
    <property type="component" value="Chromosome 2"/>
</dbReference>
<organism evidence="1 2">
    <name type="scientific">Huiozyma naganishii (strain ATCC MYA-139 / BCRC 22969 / CBS 8797 / KCTC 17520 / NBRC 10181 / NCYC 3082 / Yp74L-3)</name>
    <name type="common">Yeast</name>
    <name type="synonym">Kazachstania naganishii</name>
    <dbReference type="NCBI Taxonomy" id="1071383"/>
    <lineage>
        <taxon>Eukaryota</taxon>
        <taxon>Fungi</taxon>
        <taxon>Dikarya</taxon>
        <taxon>Ascomycota</taxon>
        <taxon>Saccharomycotina</taxon>
        <taxon>Saccharomycetes</taxon>
        <taxon>Saccharomycetales</taxon>
        <taxon>Saccharomycetaceae</taxon>
        <taxon>Huiozyma</taxon>
    </lineage>
</organism>
<dbReference type="RefSeq" id="XP_022462704.1">
    <property type="nucleotide sequence ID" value="XM_022611279.1"/>
</dbReference>
<evidence type="ECO:0008006" key="3">
    <source>
        <dbReference type="Google" id="ProtNLM"/>
    </source>
</evidence>
<dbReference type="EMBL" id="HE978315">
    <property type="protein sequence ID" value="CCK68458.1"/>
    <property type="molecule type" value="Genomic_DNA"/>
</dbReference>
<evidence type="ECO:0000313" key="1">
    <source>
        <dbReference type="EMBL" id="CCK68458.1"/>
    </source>
</evidence>
<proteinExistence type="predicted"/>
<dbReference type="KEGG" id="kng:KNAG_0B00100"/>
<keyword evidence="2" id="KW-1185">Reference proteome</keyword>
<sequence>MSFVFVPRILLKTNMITRLKTKGLLEVADVAELWRNRLNVEEDALSADVYVGAFHDMGTAFCKRLVNNWYGTSKKTILGLVVIDEFQNFETEFSIRPGSYESIGRIKLQLAWKVLVLSSTLGCQGFATALERLGFEMPLTTEPSLGEQCYVHDLVHKLPLANSIKWFGGVFCLRRAWRGLKYW</sequence>